<evidence type="ECO:0000256" key="12">
    <source>
        <dbReference type="ARBA" id="ARBA00023136"/>
    </source>
</evidence>
<feature type="repeat" description="Solcar" evidence="17">
    <location>
        <begin position="519"/>
        <end position="607"/>
    </location>
</feature>
<dbReference type="SUPFAM" id="SSF47473">
    <property type="entry name" value="EF-hand"/>
    <property type="match status" value="2"/>
</dbReference>
<evidence type="ECO:0000256" key="4">
    <source>
        <dbReference type="ARBA" id="ARBA00022692"/>
    </source>
</evidence>
<keyword evidence="8" id="KW-0106">Calcium</keyword>
<evidence type="ECO:0000256" key="10">
    <source>
        <dbReference type="ARBA" id="ARBA00022990"/>
    </source>
</evidence>
<dbReference type="InterPro" id="IPR011992">
    <property type="entry name" value="EF-hand-dom_pair"/>
</dbReference>
<protein>
    <submittedName>
        <fullName evidence="20">Solute carrier family 25 member 12</fullName>
    </submittedName>
</protein>
<evidence type="ECO:0000256" key="7">
    <source>
        <dbReference type="ARBA" id="ARBA00022792"/>
    </source>
</evidence>
<feature type="repeat" description="Solcar" evidence="17">
    <location>
        <begin position="427"/>
        <end position="511"/>
    </location>
</feature>
<dbReference type="PANTHER" id="PTHR45678">
    <property type="entry name" value="MITOCHONDRIAL 2-OXODICARBOXYLATE CARRIER 1-RELATED"/>
    <property type="match status" value="1"/>
</dbReference>
<evidence type="ECO:0000256" key="16">
    <source>
        <dbReference type="ARBA" id="ARBA00048652"/>
    </source>
</evidence>
<organism evidence="20 21">
    <name type="scientific">Salmo trutta</name>
    <name type="common">Brown trout</name>
    <dbReference type="NCBI Taxonomy" id="8032"/>
    <lineage>
        <taxon>Eukaryota</taxon>
        <taxon>Metazoa</taxon>
        <taxon>Chordata</taxon>
        <taxon>Craniata</taxon>
        <taxon>Vertebrata</taxon>
        <taxon>Euteleostomi</taxon>
        <taxon>Actinopterygii</taxon>
        <taxon>Neopterygii</taxon>
        <taxon>Teleostei</taxon>
        <taxon>Protacanthopterygii</taxon>
        <taxon>Salmoniformes</taxon>
        <taxon>Salmonidae</taxon>
        <taxon>Salmoninae</taxon>
        <taxon>Salmo</taxon>
    </lineage>
</organism>
<dbReference type="PANTHER" id="PTHR45678:SF7">
    <property type="entry name" value="ELECTROGENIC ASPARTATE_GLUTAMATE ANTIPORTER SLC25A12, MITOCHONDRIAL"/>
    <property type="match status" value="1"/>
</dbReference>
<feature type="domain" description="EF-hand" evidence="19">
    <location>
        <begin position="159"/>
        <end position="194"/>
    </location>
</feature>
<dbReference type="GO" id="GO:0005509">
    <property type="term" value="F:calcium ion binding"/>
    <property type="evidence" value="ECO:0007669"/>
    <property type="project" value="InterPro"/>
</dbReference>
<keyword evidence="21" id="KW-1185">Reference proteome</keyword>
<dbReference type="Pfam" id="PF00153">
    <property type="entry name" value="Mito_carr"/>
    <property type="match status" value="3"/>
</dbReference>
<evidence type="ECO:0000259" key="19">
    <source>
        <dbReference type="PROSITE" id="PS50222"/>
    </source>
</evidence>
<evidence type="ECO:0000256" key="9">
    <source>
        <dbReference type="ARBA" id="ARBA00022989"/>
    </source>
</evidence>
<comment type="catalytic activity">
    <reaction evidence="13">
        <text>3-sulfino-L-alanine(out) + L-aspartate(in) = 3-sulfino-L-alanine(in) + L-aspartate(out)</text>
        <dbReference type="Rhea" id="RHEA:70975"/>
        <dbReference type="ChEBI" id="CHEBI:29991"/>
        <dbReference type="ChEBI" id="CHEBI:61085"/>
    </reaction>
</comment>
<dbReference type="Ensembl" id="ENSSTUT00000035568.1">
    <property type="protein sequence ID" value="ENSSTUP00000034044.1"/>
    <property type="gene ID" value="ENSSTUG00000014467.1"/>
</dbReference>
<comment type="subunit">
    <text evidence="14">Homodimer (via N-terminus).</text>
</comment>
<dbReference type="InterPro" id="IPR018247">
    <property type="entry name" value="EF_Hand_1_Ca_BS"/>
</dbReference>
<keyword evidence="3" id="KW-0813">Transport</keyword>
<dbReference type="SUPFAM" id="SSF103506">
    <property type="entry name" value="Mitochondrial carrier"/>
    <property type="match status" value="1"/>
</dbReference>
<evidence type="ECO:0000256" key="13">
    <source>
        <dbReference type="ARBA" id="ARBA00037019"/>
    </source>
</evidence>
<feature type="repeat" description="Solcar" evidence="17">
    <location>
        <begin position="327"/>
        <end position="419"/>
    </location>
</feature>
<dbReference type="InterPro" id="IPR023395">
    <property type="entry name" value="MCP_dom_sf"/>
</dbReference>
<comment type="catalytic activity">
    <reaction evidence="15">
        <text>L-aspartate(in) + L-glutamate(out) + H(+)(out) = L-aspartate(out) + L-glutamate(in) + H(+)(in)</text>
        <dbReference type="Rhea" id="RHEA:70783"/>
        <dbReference type="ChEBI" id="CHEBI:15378"/>
        <dbReference type="ChEBI" id="CHEBI:29985"/>
        <dbReference type="ChEBI" id="CHEBI:29991"/>
    </reaction>
</comment>
<evidence type="ECO:0000256" key="1">
    <source>
        <dbReference type="ARBA" id="ARBA00004448"/>
    </source>
</evidence>
<dbReference type="GO" id="GO:0043490">
    <property type="term" value="P:malate-aspartate shuttle"/>
    <property type="evidence" value="ECO:0007669"/>
    <property type="project" value="TreeGrafter"/>
</dbReference>
<evidence type="ECO:0000256" key="17">
    <source>
        <dbReference type="PROSITE-ProRule" id="PRU00282"/>
    </source>
</evidence>
<comment type="subcellular location">
    <subcellularLocation>
        <location evidence="1">Mitochondrion inner membrane</location>
        <topology evidence="1">Multi-pass membrane protein</topology>
    </subcellularLocation>
</comment>
<comment type="similarity">
    <text evidence="2">Belongs to the mitochondrial carrier (TC 2.A.29) family.</text>
</comment>
<keyword evidence="6" id="KW-0677">Repeat</keyword>
<dbReference type="PRINTS" id="PR00926">
    <property type="entry name" value="MITOCARRIER"/>
</dbReference>
<dbReference type="AlphaFoldDB" id="A0A673YHZ9"/>
<dbReference type="FunFam" id="1.10.238.10:FF:000064">
    <property type="entry name" value="calcium-binding mitochondrial carrier protein Aralar1 isoform X1"/>
    <property type="match status" value="1"/>
</dbReference>
<dbReference type="InterPro" id="IPR002048">
    <property type="entry name" value="EF_hand_dom"/>
</dbReference>
<keyword evidence="9" id="KW-1133">Transmembrane helix</keyword>
<keyword evidence="7" id="KW-0999">Mitochondrion inner membrane</keyword>
<dbReference type="Gene3D" id="1.50.40.10">
    <property type="entry name" value="Mitochondrial carrier domain"/>
    <property type="match status" value="1"/>
</dbReference>
<dbReference type="Gene3D" id="1.10.238.10">
    <property type="entry name" value="EF-hand"/>
    <property type="match status" value="2"/>
</dbReference>
<evidence type="ECO:0000256" key="3">
    <source>
        <dbReference type="ARBA" id="ARBA00022448"/>
    </source>
</evidence>
<dbReference type="PROSITE" id="PS50920">
    <property type="entry name" value="SOLCAR"/>
    <property type="match status" value="3"/>
</dbReference>
<evidence type="ECO:0000256" key="6">
    <source>
        <dbReference type="ARBA" id="ARBA00022737"/>
    </source>
</evidence>
<dbReference type="GeneTree" id="ENSGT00940000155963"/>
<accession>A0A673YHZ9</accession>
<comment type="catalytic activity">
    <reaction evidence="16">
        <text>3-sulfino-L-alanine(out) + L-glutamate(in) + H(+)(in) = 3-sulfino-L-alanine(in) + L-glutamate(out) + H(+)(out)</text>
        <dbReference type="Rhea" id="RHEA:70967"/>
        <dbReference type="ChEBI" id="CHEBI:15378"/>
        <dbReference type="ChEBI" id="CHEBI:29985"/>
        <dbReference type="ChEBI" id="CHEBI:61085"/>
    </reaction>
</comment>
<dbReference type="GO" id="GO:0005743">
    <property type="term" value="C:mitochondrial inner membrane"/>
    <property type="evidence" value="ECO:0007669"/>
    <property type="project" value="UniProtKB-SubCell"/>
</dbReference>
<evidence type="ECO:0000256" key="18">
    <source>
        <dbReference type="SAM" id="SignalP"/>
    </source>
</evidence>
<dbReference type="PROSITE" id="PS50222">
    <property type="entry name" value="EF_HAND_2"/>
    <property type="match status" value="2"/>
</dbReference>
<dbReference type="InterPro" id="IPR051028">
    <property type="entry name" value="Mito_Solute_Carrier"/>
</dbReference>
<name>A0A673YHZ9_SALTR</name>
<feature type="domain" description="EF-hand" evidence="19">
    <location>
        <begin position="88"/>
        <end position="123"/>
    </location>
</feature>
<dbReference type="FunFam" id="1.50.40.10:FF:000004">
    <property type="entry name" value="Calcium-binding mitochondrial carrier protein Aralar1"/>
    <property type="match status" value="1"/>
</dbReference>
<keyword evidence="5" id="KW-0479">Metal-binding</keyword>
<sequence length="683" mass="75284">MNFILIFIDCIYILHSSGSFVSLQHASVVEDGEHYMSPRDFVQNFLGLHNQPDHNRKTVQLIAGVADTSKDGLISFQEFLAFESVLCVPDALFIVAFQLFDKTGTGDISFANVRDIFSQTTVHHHIPFNWDCEFIRLHFGSDRKKNLSYLEFTQFLQELQLEHARQAFAQKDKSKSGTISAMDFSDIMATIRHHMLTPFVEENLVSAAGGSTSHMVSFSYFNAFNALLNNMELIRKIYSTLAGTYKDTLVTKEEFVSAANKFGQINPMEIDILYQLSGLHAHSGKLNLADIERIAPLEEGALPYHLAEIQRQQAHGDPHRSVLLQAAESAYRFGLGALAGATGATAVYPIDLVKTRMQNQRSTSSFVGELMYKNSFDCAKKVLRYEGFFGFYRGLVPQLIGVAPEKAIKLTMNDFVRDKFTTEDNTIPLFAEVLAGATAGGSQVIFTNPLEIVKIRLQVAGEITTSRRVGALTVVRDLGLFGLYKGAKACFLRDIPFSAIYFPVYAHTKAQFADEQGRIGPLQLLTAGAIAGIPAASLVTPADVVKTRLQVAARAGQTTYNGVIDCFRKIIAEEGFRALWKGAGVAPPVLSQLLSRGSPTFPLISLVYTCPSSSLLVRCLLAKPRQRPKRSLQLRRPSFPLNTLLLNGCNSLSRASYISLSPSSLRNGMVKKKCGTSSSFIGI</sequence>
<dbReference type="InterPro" id="IPR018108">
    <property type="entry name" value="MCP_transmembrane"/>
</dbReference>
<dbReference type="InterPro" id="IPR002067">
    <property type="entry name" value="MCP"/>
</dbReference>
<gene>
    <name evidence="20" type="primary">SLC25A12</name>
</gene>
<keyword evidence="10" id="KW-0007">Acetylation</keyword>
<evidence type="ECO:0000256" key="14">
    <source>
        <dbReference type="ARBA" id="ARBA00038674"/>
    </source>
</evidence>
<keyword evidence="18" id="KW-0732">Signal</keyword>
<evidence type="ECO:0000256" key="2">
    <source>
        <dbReference type="ARBA" id="ARBA00006375"/>
    </source>
</evidence>
<keyword evidence="12 17" id="KW-0472">Membrane</keyword>
<evidence type="ECO:0000256" key="15">
    <source>
        <dbReference type="ARBA" id="ARBA00047487"/>
    </source>
</evidence>
<evidence type="ECO:0000313" key="20">
    <source>
        <dbReference type="Ensembl" id="ENSSTUP00000034044.1"/>
    </source>
</evidence>
<dbReference type="SMART" id="SM00054">
    <property type="entry name" value="EFh"/>
    <property type="match status" value="3"/>
</dbReference>
<keyword evidence="4 17" id="KW-0812">Transmembrane</keyword>
<proteinExistence type="inferred from homology"/>
<dbReference type="Proteomes" id="UP000472277">
    <property type="component" value="Chromosome 20"/>
</dbReference>
<keyword evidence="11" id="KW-0496">Mitochondrion</keyword>
<dbReference type="PROSITE" id="PS00018">
    <property type="entry name" value="EF_HAND_1"/>
    <property type="match status" value="1"/>
</dbReference>
<reference evidence="20" key="1">
    <citation type="submission" date="2025-08" db="UniProtKB">
        <authorList>
            <consortium name="Ensembl"/>
        </authorList>
    </citation>
    <scope>IDENTIFICATION</scope>
</reference>
<reference evidence="20" key="2">
    <citation type="submission" date="2025-09" db="UniProtKB">
        <authorList>
            <consortium name="Ensembl"/>
        </authorList>
    </citation>
    <scope>IDENTIFICATION</scope>
</reference>
<feature type="chain" id="PRO_5025690524" evidence="18">
    <location>
        <begin position="19"/>
        <end position="683"/>
    </location>
</feature>
<evidence type="ECO:0000256" key="5">
    <source>
        <dbReference type="ARBA" id="ARBA00022723"/>
    </source>
</evidence>
<evidence type="ECO:0000313" key="21">
    <source>
        <dbReference type="Proteomes" id="UP000472277"/>
    </source>
</evidence>
<evidence type="ECO:0000256" key="8">
    <source>
        <dbReference type="ARBA" id="ARBA00022837"/>
    </source>
</evidence>
<dbReference type="GO" id="GO:0015183">
    <property type="term" value="F:L-aspartate transmembrane transporter activity"/>
    <property type="evidence" value="ECO:0007669"/>
    <property type="project" value="TreeGrafter"/>
</dbReference>
<dbReference type="GO" id="GO:0005313">
    <property type="term" value="F:L-glutamate transmembrane transporter activity"/>
    <property type="evidence" value="ECO:0007669"/>
    <property type="project" value="TreeGrafter"/>
</dbReference>
<evidence type="ECO:0000256" key="11">
    <source>
        <dbReference type="ARBA" id="ARBA00023128"/>
    </source>
</evidence>
<feature type="signal peptide" evidence="18">
    <location>
        <begin position="1"/>
        <end position="18"/>
    </location>
</feature>